<organism evidence="7 8">
    <name type="scientific">Tothia fuscella</name>
    <dbReference type="NCBI Taxonomy" id="1048955"/>
    <lineage>
        <taxon>Eukaryota</taxon>
        <taxon>Fungi</taxon>
        <taxon>Dikarya</taxon>
        <taxon>Ascomycota</taxon>
        <taxon>Pezizomycotina</taxon>
        <taxon>Dothideomycetes</taxon>
        <taxon>Pleosporomycetidae</taxon>
        <taxon>Venturiales</taxon>
        <taxon>Cylindrosympodiaceae</taxon>
        <taxon>Tothia</taxon>
    </lineage>
</organism>
<sequence>SPLSPRTSWNIPPHLQAQSRQLRQPKSPLYVPAVLRPTEKPTRQSPPKGNRLSYGSVENIMDGEGTMTAADGSLMGLSRSGSVTDDWTAEVIHPCTGPPTRSHWKLDSTSSTCDDKNCDKYFSFFERRHHCRRCGNIFCGEHSSQVVPLDQNTRFHPQGHQLRACNKCGSDYRDWEVARVSRSNSTNSRESTTPSTPIINRGMNRLGQAAQRVGSMGKSVPDNWNWSTF</sequence>
<dbReference type="InterPro" id="IPR011011">
    <property type="entry name" value="Znf_FYVE_PHD"/>
</dbReference>
<dbReference type="PANTHER" id="PTHR23164">
    <property type="entry name" value="EARLY ENDOSOME ANTIGEN 1"/>
    <property type="match status" value="1"/>
</dbReference>
<keyword evidence="8" id="KW-1185">Reference proteome</keyword>
<feature type="region of interest" description="Disordered" evidence="5">
    <location>
        <begin position="1"/>
        <end position="54"/>
    </location>
</feature>
<feature type="non-terminal residue" evidence="7">
    <location>
        <position position="1"/>
    </location>
</feature>
<dbReference type="CDD" id="cd15760">
    <property type="entry name" value="FYVE_scVPS27p_like"/>
    <property type="match status" value="1"/>
</dbReference>
<evidence type="ECO:0000256" key="2">
    <source>
        <dbReference type="ARBA" id="ARBA00022771"/>
    </source>
</evidence>
<gene>
    <name evidence="7" type="ORF">EJ08DRAFT_554693</name>
</gene>
<keyword evidence="2 4" id="KW-0863">Zinc-finger</keyword>
<accession>A0A9P4NTE3</accession>
<feature type="compositionally biased region" description="Low complexity" evidence="5">
    <location>
        <begin position="181"/>
        <end position="197"/>
    </location>
</feature>
<dbReference type="Pfam" id="PF01363">
    <property type="entry name" value="FYVE"/>
    <property type="match status" value="1"/>
</dbReference>
<evidence type="ECO:0000256" key="4">
    <source>
        <dbReference type="PROSITE-ProRule" id="PRU00091"/>
    </source>
</evidence>
<keyword evidence="1" id="KW-0479">Metal-binding</keyword>
<evidence type="ECO:0000313" key="8">
    <source>
        <dbReference type="Proteomes" id="UP000800235"/>
    </source>
</evidence>
<dbReference type="AlphaFoldDB" id="A0A9P4NTE3"/>
<evidence type="ECO:0000256" key="5">
    <source>
        <dbReference type="SAM" id="MobiDB-lite"/>
    </source>
</evidence>
<dbReference type="EMBL" id="MU007035">
    <property type="protein sequence ID" value="KAF2430964.1"/>
    <property type="molecule type" value="Genomic_DNA"/>
</dbReference>
<evidence type="ECO:0000259" key="6">
    <source>
        <dbReference type="PROSITE" id="PS50178"/>
    </source>
</evidence>
<keyword evidence="3" id="KW-0862">Zinc</keyword>
<dbReference type="InterPro" id="IPR000306">
    <property type="entry name" value="Znf_FYVE"/>
</dbReference>
<reference evidence="7" key="1">
    <citation type="journal article" date="2020" name="Stud. Mycol.">
        <title>101 Dothideomycetes genomes: a test case for predicting lifestyles and emergence of pathogens.</title>
        <authorList>
            <person name="Haridas S."/>
            <person name="Albert R."/>
            <person name="Binder M."/>
            <person name="Bloem J."/>
            <person name="Labutti K."/>
            <person name="Salamov A."/>
            <person name="Andreopoulos B."/>
            <person name="Baker S."/>
            <person name="Barry K."/>
            <person name="Bills G."/>
            <person name="Bluhm B."/>
            <person name="Cannon C."/>
            <person name="Castanera R."/>
            <person name="Culley D."/>
            <person name="Daum C."/>
            <person name="Ezra D."/>
            <person name="Gonzalez J."/>
            <person name="Henrissat B."/>
            <person name="Kuo A."/>
            <person name="Liang C."/>
            <person name="Lipzen A."/>
            <person name="Lutzoni F."/>
            <person name="Magnuson J."/>
            <person name="Mondo S."/>
            <person name="Nolan M."/>
            <person name="Ohm R."/>
            <person name="Pangilinan J."/>
            <person name="Park H.-J."/>
            <person name="Ramirez L."/>
            <person name="Alfaro M."/>
            <person name="Sun H."/>
            <person name="Tritt A."/>
            <person name="Yoshinaga Y."/>
            <person name="Zwiers L.-H."/>
            <person name="Turgeon B."/>
            <person name="Goodwin S."/>
            <person name="Spatafora J."/>
            <person name="Crous P."/>
            <person name="Grigoriev I."/>
        </authorList>
    </citation>
    <scope>NUCLEOTIDE SEQUENCE</scope>
    <source>
        <strain evidence="7">CBS 130266</strain>
    </source>
</reference>
<dbReference type="PROSITE" id="PS50178">
    <property type="entry name" value="ZF_FYVE"/>
    <property type="match status" value="1"/>
</dbReference>
<dbReference type="Proteomes" id="UP000800235">
    <property type="component" value="Unassembled WGS sequence"/>
</dbReference>
<proteinExistence type="predicted"/>
<protein>
    <recommendedName>
        <fullName evidence="6">FYVE-type domain-containing protein</fullName>
    </recommendedName>
</protein>
<feature type="compositionally biased region" description="Polar residues" evidence="5">
    <location>
        <begin position="1"/>
        <end position="24"/>
    </location>
</feature>
<dbReference type="SUPFAM" id="SSF57903">
    <property type="entry name" value="FYVE/PHD zinc finger"/>
    <property type="match status" value="1"/>
</dbReference>
<feature type="non-terminal residue" evidence="7">
    <location>
        <position position="229"/>
    </location>
</feature>
<dbReference type="InterPro" id="IPR013083">
    <property type="entry name" value="Znf_RING/FYVE/PHD"/>
</dbReference>
<dbReference type="OrthoDB" id="10018316at2759"/>
<feature type="domain" description="FYVE-type" evidence="6">
    <location>
        <begin position="118"/>
        <end position="173"/>
    </location>
</feature>
<comment type="caution">
    <text evidence="7">The sequence shown here is derived from an EMBL/GenBank/DDBJ whole genome shotgun (WGS) entry which is preliminary data.</text>
</comment>
<name>A0A9P4NTE3_9PEZI</name>
<dbReference type="SMART" id="SM00064">
    <property type="entry name" value="FYVE"/>
    <property type="match status" value="1"/>
</dbReference>
<dbReference type="InterPro" id="IPR017455">
    <property type="entry name" value="Znf_FYVE-rel"/>
</dbReference>
<dbReference type="Gene3D" id="3.30.40.10">
    <property type="entry name" value="Zinc/RING finger domain, C3HC4 (zinc finger)"/>
    <property type="match status" value="1"/>
</dbReference>
<dbReference type="GO" id="GO:0008270">
    <property type="term" value="F:zinc ion binding"/>
    <property type="evidence" value="ECO:0007669"/>
    <property type="project" value="UniProtKB-KW"/>
</dbReference>
<evidence type="ECO:0000313" key="7">
    <source>
        <dbReference type="EMBL" id="KAF2430964.1"/>
    </source>
</evidence>
<evidence type="ECO:0000256" key="1">
    <source>
        <dbReference type="ARBA" id="ARBA00022723"/>
    </source>
</evidence>
<feature type="region of interest" description="Disordered" evidence="5">
    <location>
        <begin position="180"/>
        <end position="201"/>
    </location>
</feature>
<dbReference type="PANTHER" id="PTHR23164:SF30">
    <property type="entry name" value="EARLY ENDOSOME ANTIGEN 1"/>
    <property type="match status" value="1"/>
</dbReference>
<evidence type="ECO:0000256" key="3">
    <source>
        <dbReference type="ARBA" id="ARBA00022833"/>
    </source>
</evidence>